<keyword evidence="2" id="KW-1185">Reference proteome</keyword>
<accession>A0ACA9QKL6</accession>
<dbReference type="Proteomes" id="UP000789920">
    <property type="component" value="Unassembled WGS sequence"/>
</dbReference>
<sequence>MSLDDTTHDEDSDPQYLITFEHDYHGELIIDRELVRVTGNAINEEQEFMEESDEDTNIE</sequence>
<dbReference type="EMBL" id="CAJVQC010031394">
    <property type="protein sequence ID" value="CAG8748353.1"/>
    <property type="molecule type" value="Genomic_DNA"/>
</dbReference>
<evidence type="ECO:0000313" key="1">
    <source>
        <dbReference type="EMBL" id="CAG8748353.1"/>
    </source>
</evidence>
<feature type="non-terminal residue" evidence="1">
    <location>
        <position position="59"/>
    </location>
</feature>
<evidence type="ECO:0000313" key="2">
    <source>
        <dbReference type="Proteomes" id="UP000789920"/>
    </source>
</evidence>
<reference evidence="1" key="1">
    <citation type="submission" date="2021-06" db="EMBL/GenBank/DDBJ databases">
        <authorList>
            <person name="Kallberg Y."/>
            <person name="Tangrot J."/>
            <person name="Rosling A."/>
        </authorList>
    </citation>
    <scope>NUCLEOTIDE SEQUENCE</scope>
    <source>
        <strain evidence="1">MA461A</strain>
    </source>
</reference>
<organism evidence="1 2">
    <name type="scientific">Racocetra persica</name>
    <dbReference type="NCBI Taxonomy" id="160502"/>
    <lineage>
        <taxon>Eukaryota</taxon>
        <taxon>Fungi</taxon>
        <taxon>Fungi incertae sedis</taxon>
        <taxon>Mucoromycota</taxon>
        <taxon>Glomeromycotina</taxon>
        <taxon>Glomeromycetes</taxon>
        <taxon>Diversisporales</taxon>
        <taxon>Gigasporaceae</taxon>
        <taxon>Racocetra</taxon>
    </lineage>
</organism>
<name>A0ACA9QKL6_9GLOM</name>
<protein>
    <submittedName>
        <fullName evidence="1">22715_t:CDS:1</fullName>
    </submittedName>
</protein>
<comment type="caution">
    <text evidence="1">The sequence shown here is derived from an EMBL/GenBank/DDBJ whole genome shotgun (WGS) entry which is preliminary data.</text>
</comment>
<proteinExistence type="predicted"/>
<gene>
    <name evidence="1" type="ORF">RPERSI_LOCUS13913</name>
</gene>